<keyword evidence="6 13" id="KW-0862">Zinc</keyword>
<dbReference type="Gene3D" id="3.10.310.40">
    <property type="match status" value="1"/>
</dbReference>
<dbReference type="HAMAP" id="MF_00036_B">
    <property type="entry name" value="Ala_tRNA_synth_B"/>
    <property type="match status" value="1"/>
</dbReference>
<dbReference type="GO" id="GO:0000049">
    <property type="term" value="F:tRNA binding"/>
    <property type="evidence" value="ECO:0007669"/>
    <property type="project" value="UniProtKB-KW"/>
</dbReference>
<dbReference type="Proteomes" id="UP000295504">
    <property type="component" value="Unassembled WGS sequence"/>
</dbReference>
<evidence type="ECO:0000256" key="9">
    <source>
        <dbReference type="ARBA" id="ARBA00022917"/>
    </source>
</evidence>
<dbReference type="InterPro" id="IPR018164">
    <property type="entry name" value="Ala-tRNA-synth_IIc_N"/>
</dbReference>
<dbReference type="PANTHER" id="PTHR11777:SF9">
    <property type="entry name" value="ALANINE--TRNA LIGASE, CYTOPLASMIC"/>
    <property type="match status" value="1"/>
</dbReference>
<dbReference type="InterPro" id="IPR045864">
    <property type="entry name" value="aa-tRNA-synth_II/BPL/LPL"/>
</dbReference>
<keyword evidence="2 13" id="KW-0820">tRNA-binding</keyword>
<comment type="catalytic activity">
    <reaction evidence="12 13">
        <text>tRNA(Ala) + L-alanine + ATP = L-alanyl-tRNA(Ala) + AMP + diphosphate</text>
        <dbReference type="Rhea" id="RHEA:12540"/>
        <dbReference type="Rhea" id="RHEA-COMP:9657"/>
        <dbReference type="Rhea" id="RHEA-COMP:9923"/>
        <dbReference type="ChEBI" id="CHEBI:30616"/>
        <dbReference type="ChEBI" id="CHEBI:33019"/>
        <dbReference type="ChEBI" id="CHEBI:57972"/>
        <dbReference type="ChEBI" id="CHEBI:78442"/>
        <dbReference type="ChEBI" id="CHEBI:78497"/>
        <dbReference type="ChEBI" id="CHEBI:456215"/>
        <dbReference type="EC" id="6.1.1.7"/>
    </reaction>
</comment>
<dbReference type="FunFam" id="3.30.930.10:FF:000004">
    <property type="entry name" value="Alanine--tRNA ligase"/>
    <property type="match status" value="1"/>
</dbReference>
<evidence type="ECO:0000256" key="10">
    <source>
        <dbReference type="ARBA" id="ARBA00023146"/>
    </source>
</evidence>
<gene>
    <name evidence="13" type="primary">alaS</name>
    <name evidence="15" type="ORF">EDD79_10302</name>
</gene>
<dbReference type="CDD" id="cd00673">
    <property type="entry name" value="AlaRS_core"/>
    <property type="match status" value="1"/>
</dbReference>
<evidence type="ECO:0000256" key="3">
    <source>
        <dbReference type="ARBA" id="ARBA00022598"/>
    </source>
</evidence>
<comment type="subcellular location">
    <subcellularLocation>
        <location evidence="13">Cytoplasm</location>
    </subcellularLocation>
</comment>
<evidence type="ECO:0000313" key="16">
    <source>
        <dbReference type="Proteomes" id="UP000295504"/>
    </source>
</evidence>
<dbReference type="GO" id="GO:0006419">
    <property type="term" value="P:alanyl-tRNA aminoacylation"/>
    <property type="evidence" value="ECO:0007669"/>
    <property type="project" value="UniProtKB-UniRule"/>
</dbReference>
<dbReference type="Gene3D" id="3.30.54.20">
    <property type="match status" value="1"/>
</dbReference>
<dbReference type="InterPro" id="IPR018162">
    <property type="entry name" value="Ala-tRNA-ligase_IIc_anticod-bd"/>
</dbReference>
<dbReference type="GO" id="GO:0008270">
    <property type="term" value="F:zinc ion binding"/>
    <property type="evidence" value="ECO:0007669"/>
    <property type="project" value="UniProtKB-UniRule"/>
</dbReference>
<keyword evidence="8 13" id="KW-0694">RNA-binding</keyword>
<dbReference type="InterPro" id="IPR002318">
    <property type="entry name" value="Ala-tRNA-lgiase_IIc"/>
</dbReference>
<evidence type="ECO:0000256" key="11">
    <source>
        <dbReference type="ARBA" id="ARBA00024779"/>
    </source>
</evidence>
<dbReference type="SMART" id="SM00863">
    <property type="entry name" value="tRNA_SAD"/>
    <property type="match status" value="1"/>
</dbReference>
<organism evidence="15 16">
    <name type="scientific">Serpentinicella alkaliphila</name>
    <dbReference type="NCBI Taxonomy" id="1734049"/>
    <lineage>
        <taxon>Bacteria</taxon>
        <taxon>Bacillati</taxon>
        <taxon>Bacillota</taxon>
        <taxon>Clostridia</taxon>
        <taxon>Peptostreptococcales</taxon>
        <taxon>Natronincolaceae</taxon>
        <taxon>Serpentinicella</taxon>
    </lineage>
</organism>
<dbReference type="InterPro" id="IPR018163">
    <property type="entry name" value="Thr/Ala-tRNA-synth_IIc_edit"/>
</dbReference>
<evidence type="ECO:0000256" key="12">
    <source>
        <dbReference type="ARBA" id="ARBA00048300"/>
    </source>
</evidence>
<dbReference type="EC" id="6.1.1.7" evidence="13"/>
<dbReference type="InterPro" id="IPR009000">
    <property type="entry name" value="Transl_B-barrel_sf"/>
</dbReference>
<accession>A0A4V2T386</accession>
<dbReference type="GO" id="GO:0140096">
    <property type="term" value="F:catalytic activity, acting on a protein"/>
    <property type="evidence" value="ECO:0007669"/>
    <property type="project" value="UniProtKB-ARBA"/>
</dbReference>
<dbReference type="Gene3D" id="3.30.930.10">
    <property type="entry name" value="Bira Bifunctional Protein, Domain 2"/>
    <property type="match status" value="1"/>
</dbReference>
<dbReference type="InterPro" id="IPR012947">
    <property type="entry name" value="tRNA_SAD"/>
</dbReference>
<sequence length="878" mass="98361">MEKKGLNEIRKLFLDFFESKGHLVEQSFPLVPLNDKSLLLINSGMAPLKAYFAGTEVPPRKRMATCQKCIRTGDIENVGKTARHATFFEMLGNFSFGDYFKIESLQWGWEFVTKHLEMPIDKLWATIYEDDNDAYDIWVNTIGLSPDRVVRLGKKDNFWEIGVGPCGPCSEIYFDRGEVYGCNDPNCKPGCDCDRYVEFWNHVFTQFDRDEEGNYNPLPNPNIDTGAGLERVACIMQGVDSIFEIDTMKHILHTVCENINKKYNEDSQTDISIRIITDHIRSITFMISDGILPSNEGRGYVLRRLLRRAARHGILLGKADSFLYKVLEAVVAMYGDSYTELKEKKDYIRKVIQVEEERFQETIHVGLEILNGYINDMESNNEKVLKGEYAFKLYDTYGFPIDLTKEILEEKGLIVDEEEFNLEMNKQRERARNARLGEDIEGWKEDIFSSLSKDVKTSFQGYEELVLSSKVLSIVKGNEVVSSATKGDEIVVILEETTFYAESGGQVGDLGYLANEFFKGLVKGTKKGPNNQIHHVVVVEEGTIEIGNIVECQVDKLNRYNTAKNHTATHLLHRVLKEVVGEHVQQAGSLVSPDKLRFDFTHFEGVSKEQLNEIERAINEKILLNLDVEVFEASLKEAQTLGAEALFGEKYGERVRVVKIADESIELCGGTHVGNISEIGIFVITSESGVASGVRRIEAITGIEAYNYLKDQQSTIKHVTEILKTNPSNIISRLEILLNEFKEREREISKLKGQLSLGAVDELLAKVQVINGVSTLVEQVDASSMDDLRKLGDSLKDKLQSGVLLLAAESDDKVNFVAIVTKDIVEKGVHAGNLVKEAASITGGGGGGRPDMAQAGGKNKEKIGDALKTIRDTLNSKL</sequence>
<evidence type="ECO:0000259" key="14">
    <source>
        <dbReference type="PROSITE" id="PS50860"/>
    </source>
</evidence>
<evidence type="ECO:0000256" key="5">
    <source>
        <dbReference type="ARBA" id="ARBA00022741"/>
    </source>
</evidence>
<evidence type="ECO:0000256" key="2">
    <source>
        <dbReference type="ARBA" id="ARBA00022555"/>
    </source>
</evidence>
<keyword evidence="4 13" id="KW-0479">Metal-binding</keyword>
<dbReference type="SUPFAM" id="SSF101353">
    <property type="entry name" value="Putative anticodon-binding domain of alanyl-tRNA synthetase (AlaRS)"/>
    <property type="match status" value="1"/>
</dbReference>
<dbReference type="InterPro" id="IPR050058">
    <property type="entry name" value="Ala-tRNA_ligase"/>
</dbReference>
<feature type="binding site" evidence="13">
    <location>
        <position position="668"/>
    </location>
    <ligand>
        <name>Zn(2+)</name>
        <dbReference type="ChEBI" id="CHEBI:29105"/>
    </ligand>
</feature>
<dbReference type="Gene3D" id="3.30.980.10">
    <property type="entry name" value="Threonyl-trna Synthetase, Chain A, domain 2"/>
    <property type="match status" value="1"/>
</dbReference>
<evidence type="ECO:0000256" key="13">
    <source>
        <dbReference type="HAMAP-Rule" id="MF_00036"/>
    </source>
</evidence>
<dbReference type="NCBIfam" id="TIGR00344">
    <property type="entry name" value="alaS"/>
    <property type="match status" value="1"/>
</dbReference>
<feature type="binding site" evidence="13">
    <location>
        <position position="566"/>
    </location>
    <ligand>
        <name>Zn(2+)</name>
        <dbReference type="ChEBI" id="CHEBI:29105"/>
    </ligand>
</feature>
<dbReference type="Pfam" id="PF02272">
    <property type="entry name" value="DHHA1"/>
    <property type="match status" value="1"/>
</dbReference>
<dbReference type="PANTHER" id="PTHR11777">
    <property type="entry name" value="ALANYL-TRNA SYNTHETASE"/>
    <property type="match status" value="1"/>
</dbReference>
<dbReference type="InterPro" id="IPR003156">
    <property type="entry name" value="DHHA1_dom"/>
</dbReference>
<reference evidence="15 16" key="1">
    <citation type="submission" date="2019-03" db="EMBL/GenBank/DDBJ databases">
        <title>Genomic Encyclopedia of Type Strains, Phase IV (KMG-IV): sequencing the most valuable type-strain genomes for metagenomic binning, comparative biology and taxonomic classification.</title>
        <authorList>
            <person name="Goeker M."/>
        </authorList>
    </citation>
    <scope>NUCLEOTIDE SEQUENCE [LARGE SCALE GENOMIC DNA]</scope>
    <source>
        <strain evidence="15 16">DSM 100013</strain>
    </source>
</reference>
<evidence type="ECO:0000256" key="6">
    <source>
        <dbReference type="ARBA" id="ARBA00022833"/>
    </source>
</evidence>
<keyword evidence="3 13" id="KW-0436">Ligase</keyword>
<keyword evidence="9 13" id="KW-0648">Protein biosynthesis</keyword>
<dbReference type="OrthoDB" id="9803884at2"/>
<dbReference type="Pfam" id="PF07973">
    <property type="entry name" value="tRNA_SAD"/>
    <property type="match status" value="1"/>
</dbReference>
<keyword evidence="13" id="KW-0963">Cytoplasm</keyword>
<dbReference type="FunFam" id="3.30.54.20:FF:000001">
    <property type="entry name" value="Alanine--tRNA ligase"/>
    <property type="match status" value="1"/>
</dbReference>
<dbReference type="GO" id="GO:0005829">
    <property type="term" value="C:cytosol"/>
    <property type="evidence" value="ECO:0007669"/>
    <property type="project" value="TreeGrafter"/>
</dbReference>
<dbReference type="PRINTS" id="PR00980">
    <property type="entry name" value="TRNASYNTHALA"/>
</dbReference>
<dbReference type="FunFam" id="3.10.310.40:FF:000001">
    <property type="entry name" value="Alanine--tRNA ligase"/>
    <property type="match status" value="1"/>
</dbReference>
<dbReference type="SUPFAM" id="SSF55681">
    <property type="entry name" value="Class II aaRS and biotin synthetases"/>
    <property type="match status" value="1"/>
</dbReference>
<keyword evidence="5 13" id="KW-0547">Nucleotide-binding</keyword>
<dbReference type="InterPro" id="IPR023033">
    <property type="entry name" value="Ala_tRNA_ligase_euk/bac"/>
</dbReference>
<dbReference type="GO" id="GO:0002161">
    <property type="term" value="F:aminoacyl-tRNA deacylase activity"/>
    <property type="evidence" value="ECO:0007669"/>
    <property type="project" value="TreeGrafter"/>
</dbReference>
<evidence type="ECO:0000256" key="4">
    <source>
        <dbReference type="ARBA" id="ARBA00022723"/>
    </source>
</evidence>
<evidence type="ECO:0000256" key="1">
    <source>
        <dbReference type="ARBA" id="ARBA00008226"/>
    </source>
</evidence>
<dbReference type="Gene3D" id="2.40.30.130">
    <property type="match status" value="1"/>
</dbReference>
<evidence type="ECO:0000256" key="8">
    <source>
        <dbReference type="ARBA" id="ARBA00022884"/>
    </source>
</evidence>
<feature type="domain" description="Alanyl-transfer RNA synthetases family profile" evidence="14">
    <location>
        <begin position="4"/>
        <end position="711"/>
    </location>
</feature>
<comment type="function">
    <text evidence="11 13">Catalyzes the attachment of alanine to tRNA(Ala) in a two-step reaction: alanine is first activated by ATP to form Ala-AMP and then transferred to the acceptor end of tRNA(Ala). Also edits incorrectly charged Ser-tRNA(Ala) and Gly-tRNA(Ala) via its editing domain.</text>
</comment>
<dbReference type="AlphaFoldDB" id="A0A4V2T386"/>
<comment type="similarity">
    <text evidence="1 13">Belongs to the class-II aminoacyl-tRNA synthetase family.</text>
</comment>
<comment type="caution">
    <text evidence="15">The sequence shown here is derived from an EMBL/GenBank/DDBJ whole genome shotgun (WGS) entry which is preliminary data.</text>
</comment>
<name>A0A4V2T386_9FIRM</name>
<comment type="domain">
    <text evidence="13">Consists of three domains; the N-terminal catalytic domain, the editing domain and the C-terminal C-Ala domain. The editing domain removes incorrectly charged amino acids, while the C-Ala domain, along with tRNA(Ala), serves as a bridge to cooperatively bring together the editing and aminoacylation centers thus stimulating deacylation of misacylated tRNAs.</text>
</comment>
<comment type="cofactor">
    <cofactor evidence="13">
        <name>Zn(2+)</name>
        <dbReference type="ChEBI" id="CHEBI:29105"/>
    </cofactor>
    <text evidence="13">Binds 1 zinc ion per subunit.</text>
</comment>
<evidence type="ECO:0000256" key="7">
    <source>
        <dbReference type="ARBA" id="ARBA00022840"/>
    </source>
</evidence>
<feature type="binding site" evidence="13">
    <location>
        <position position="570"/>
    </location>
    <ligand>
        <name>Zn(2+)</name>
        <dbReference type="ChEBI" id="CHEBI:29105"/>
    </ligand>
</feature>
<dbReference type="GO" id="GO:0005524">
    <property type="term" value="F:ATP binding"/>
    <property type="evidence" value="ECO:0007669"/>
    <property type="project" value="UniProtKB-UniRule"/>
</dbReference>
<dbReference type="GO" id="GO:0016740">
    <property type="term" value="F:transferase activity"/>
    <property type="evidence" value="ECO:0007669"/>
    <property type="project" value="UniProtKB-ARBA"/>
</dbReference>
<dbReference type="SUPFAM" id="SSF55186">
    <property type="entry name" value="ThrRS/AlaRS common domain"/>
    <property type="match status" value="1"/>
</dbReference>
<dbReference type="FunFam" id="3.30.980.10:FF:000004">
    <property type="entry name" value="Alanine--tRNA ligase, cytoplasmic"/>
    <property type="match status" value="1"/>
</dbReference>
<keyword evidence="7 13" id="KW-0067">ATP-binding</keyword>
<dbReference type="EMBL" id="SLYC01000030">
    <property type="protein sequence ID" value="TCQ00514.1"/>
    <property type="molecule type" value="Genomic_DNA"/>
</dbReference>
<dbReference type="RefSeq" id="WP_132849021.1">
    <property type="nucleotide sequence ID" value="NZ_CP058648.1"/>
</dbReference>
<keyword evidence="10 13" id="KW-0030">Aminoacyl-tRNA synthetase</keyword>
<dbReference type="Gene3D" id="6.10.250.550">
    <property type="match status" value="1"/>
</dbReference>
<proteinExistence type="inferred from homology"/>
<keyword evidence="16" id="KW-1185">Reference proteome</keyword>
<protein>
    <recommendedName>
        <fullName evidence="13">Alanine--tRNA ligase</fullName>
        <ecNumber evidence="13">6.1.1.7</ecNumber>
    </recommendedName>
    <alternativeName>
        <fullName evidence="13">Alanyl-tRNA synthetase</fullName>
        <shortName evidence="13">AlaRS</shortName>
    </alternativeName>
</protein>
<dbReference type="Pfam" id="PF01411">
    <property type="entry name" value="tRNA-synt_2c"/>
    <property type="match status" value="1"/>
</dbReference>
<evidence type="ECO:0000313" key="15">
    <source>
        <dbReference type="EMBL" id="TCQ00514.1"/>
    </source>
</evidence>
<dbReference type="SUPFAM" id="SSF50447">
    <property type="entry name" value="Translation proteins"/>
    <property type="match status" value="1"/>
</dbReference>
<dbReference type="InterPro" id="IPR018165">
    <property type="entry name" value="Ala-tRNA-synth_IIc_core"/>
</dbReference>
<dbReference type="PROSITE" id="PS50860">
    <property type="entry name" value="AA_TRNA_LIGASE_II_ALA"/>
    <property type="match status" value="1"/>
</dbReference>
<feature type="binding site" evidence="13">
    <location>
        <position position="672"/>
    </location>
    <ligand>
        <name>Zn(2+)</name>
        <dbReference type="ChEBI" id="CHEBI:29105"/>
    </ligand>
</feature>
<dbReference type="GO" id="GO:0004813">
    <property type="term" value="F:alanine-tRNA ligase activity"/>
    <property type="evidence" value="ECO:0007669"/>
    <property type="project" value="UniProtKB-UniRule"/>
</dbReference>